<gene>
    <name evidence="2" type="ORF">LOTGIDRAFT_156595</name>
</gene>
<organism evidence="2 3">
    <name type="scientific">Lottia gigantea</name>
    <name type="common">Giant owl limpet</name>
    <dbReference type="NCBI Taxonomy" id="225164"/>
    <lineage>
        <taxon>Eukaryota</taxon>
        <taxon>Metazoa</taxon>
        <taxon>Spiralia</taxon>
        <taxon>Lophotrochozoa</taxon>
        <taxon>Mollusca</taxon>
        <taxon>Gastropoda</taxon>
        <taxon>Patellogastropoda</taxon>
        <taxon>Lottioidea</taxon>
        <taxon>Lottiidae</taxon>
        <taxon>Lottia</taxon>
    </lineage>
</organism>
<reference evidence="2 3" key="1">
    <citation type="journal article" date="2013" name="Nature">
        <title>Insights into bilaterian evolution from three spiralian genomes.</title>
        <authorList>
            <person name="Simakov O."/>
            <person name="Marletaz F."/>
            <person name="Cho S.J."/>
            <person name="Edsinger-Gonzales E."/>
            <person name="Havlak P."/>
            <person name="Hellsten U."/>
            <person name="Kuo D.H."/>
            <person name="Larsson T."/>
            <person name="Lv J."/>
            <person name="Arendt D."/>
            <person name="Savage R."/>
            <person name="Osoegawa K."/>
            <person name="de Jong P."/>
            <person name="Grimwood J."/>
            <person name="Chapman J.A."/>
            <person name="Shapiro H."/>
            <person name="Aerts A."/>
            <person name="Otillar R.P."/>
            <person name="Terry A.Y."/>
            <person name="Boore J.L."/>
            <person name="Grigoriev I.V."/>
            <person name="Lindberg D.R."/>
            <person name="Seaver E.C."/>
            <person name="Weisblat D.A."/>
            <person name="Putnam N.H."/>
            <person name="Rokhsar D.S."/>
        </authorList>
    </citation>
    <scope>NUCLEOTIDE SEQUENCE [LARGE SCALE GENOMIC DNA]</scope>
</reference>
<dbReference type="HOGENOM" id="CLU_1817970_0_0_1"/>
<dbReference type="RefSeq" id="XP_009045473.1">
    <property type="nucleotide sequence ID" value="XM_009047225.1"/>
</dbReference>
<evidence type="ECO:0000256" key="1">
    <source>
        <dbReference type="SAM" id="MobiDB-lite"/>
    </source>
</evidence>
<keyword evidence="3" id="KW-1185">Reference proteome</keyword>
<dbReference type="OrthoDB" id="360653at2759"/>
<protein>
    <submittedName>
        <fullName evidence="2">Uncharacterized protein</fullName>
    </submittedName>
</protein>
<evidence type="ECO:0000313" key="3">
    <source>
        <dbReference type="Proteomes" id="UP000030746"/>
    </source>
</evidence>
<dbReference type="CTD" id="20237040"/>
<evidence type="ECO:0000313" key="2">
    <source>
        <dbReference type="EMBL" id="ESP03991.1"/>
    </source>
</evidence>
<dbReference type="EMBL" id="KB199905">
    <property type="protein sequence ID" value="ESP03991.1"/>
    <property type="molecule type" value="Genomic_DNA"/>
</dbReference>
<dbReference type="GeneID" id="20237040"/>
<feature type="region of interest" description="Disordered" evidence="1">
    <location>
        <begin position="63"/>
        <end position="108"/>
    </location>
</feature>
<dbReference type="AlphaFoldDB" id="V4B9E0"/>
<sequence>MAAVGDNACLDGEDDPKNGEDGLVNLCKKNGINHTCFLGDNFRDSVEARIMKVEKLTRLNGTSKSHSLLQSGASFTKPTLPTLRSRKEKVSPEICRRKRRSSKHESPEQKDIFNSLLMGIEQAFKSERIEKYNCLPRLMLNV</sequence>
<dbReference type="Proteomes" id="UP000030746">
    <property type="component" value="Unassembled WGS sequence"/>
</dbReference>
<name>V4B9E0_LOTGI</name>
<proteinExistence type="predicted"/>
<dbReference type="KEGG" id="lgi:LOTGIDRAFT_156595"/>
<accession>V4B9E0</accession>
<dbReference type="OMA" id="GCMDENS"/>
<feature type="compositionally biased region" description="Polar residues" evidence="1">
    <location>
        <begin position="63"/>
        <end position="79"/>
    </location>
</feature>